<evidence type="ECO:0000256" key="4">
    <source>
        <dbReference type="ARBA" id="ARBA00022989"/>
    </source>
</evidence>
<accession>A0ABP5EQB2</accession>
<feature type="transmembrane region" description="Helical" evidence="6">
    <location>
        <begin position="78"/>
        <end position="95"/>
    </location>
</feature>
<dbReference type="RefSeq" id="WP_344306849.1">
    <property type="nucleotide sequence ID" value="NZ_BAAANO010000005.1"/>
</dbReference>
<keyword evidence="2" id="KW-1003">Cell membrane</keyword>
<evidence type="ECO:0000256" key="3">
    <source>
        <dbReference type="ARBA" id="ARBA00022692"/>
    </source>
</evidence>
<dbReference type="PANTHER" id="PTHR40077:SF2">
    <property type="entry name" value="MEMBRANE PROTEIN"/>
    <property type="match status" value="1"/>
</dbReference>
<proteinExistence type="predicted"/>
<evidence type="ECO:0000256" key="1">
    <source>
        <dbReference type="ARBA" id="ARBA00004651"/>
    </source>
</evidence>
<gene>
    <name evidence="8" type="ORF">GCM10009755_06080</name>
</gene>
<keyword evidence="4 6" id="KW-1133">Transmembrane helix</keyword>
<dbReference type="PANTHER" id="PTHR40077">
    <property type="entry name" value="MEMBRANE PROTEIN-RELATED"/>
    <property type="match status" value="1"/>
</dbReference>
<name>A0ABP5EQB2_9MICO</name>
<dbReference type="InterPro" id="IPR023845">
    <property type="entry name" value="DUF3817_TM"/>
</dbReference>
<protein>
    <submittedName>
        <fullName evidence="8">DUF3817 domain-containing protein</fullName>
    </submittedName>
</protein>
<evidence type="ECO:0000256" key="2">
    <source>
        <dbReference type="ARBA" id="ARBA00022475"/>
    </source>
</evidence>
<keyword evidence="9" id="KW-1185">Reference proteome</keyword>
<keyword evidence="5 6" id="KW-0472">Membrane</keyword>
<evidence type="ECO:0000259" key="7">
    <source>
        <dbReference type="Pfam" id="PF12823"/>
    </source>
</evidence>
<sequence>MASDPQDIRPDFDDANVWTVNRFTSARAALRFYRPMAIITGCMLLVMCVEMIFKYIVFRGDPDALVFGSFDLGSAVPIAHGWVYVVYLIACVWLNMQMKWSLGRLILLALAGVVPIMSFVLESKLHKEAEQALEDAVVVALKS</sequence>
<evidence type="ECO:0000256" key="5">
    <source>
        <dbReference type="ARBA" id="ARBA00023136"/>
    </source>
</evidence>
<comment type="caution">
    <text evidence="8">The sequence shown here is derived from an EMBL/GenBank/DDBJ whole genome shotgun (WGS) entry which is preliminary data.</text>
</comment>
<dbReference type="Proteomes" id="UP001500755">
    <property type="component" value="Unassembled WGS sequence"/>
</dbReference>
<keyword evidence="3 6" id="KW-0812">Transmembrane</keyword>
<dbReference type="EMBL" id="BAAANO010000005">
    <property type="protein sequence ID" value="GAA2000834.1"/>
    <property type="molecule type" value="Genomic_DNA"/>
</dbReference>
<organism evidence="8 9">
    <name type="scientific">Brevibacterium samyangense</name>
    <dbReference type="NCBI Taxonomy" id="366888"/>
    <lineage>
        <taxon>Bacteria</taxon>
        <taxon>Bacillati</taxon>
        <taxon>Actinomycetota</taxon>
        <taxon>Actinomycetes</taxon>
        <taxon>Micrococcales</taxon>
        <taxon>Brevibacteriaceae</taxon>
        <taxon>Brevibacterium</taxon>
    </lineage>
</organism>
<feature type="transmembrane region" description="Helical" evidence="6">
    <location>
        <begin position="37"/>
        <end position="58"/>
    </location>
</feature>
<dbReference type="Pfam" id="PF12823">
    <property type="entry name" value="DUF3817"/>
    <property type="match status" value="1"/>
</dbReference>
<evidence type="ECO:0000313" key="9">
    <source>
        <dbReference type="Proteomes" id="UP001500755"/>
    </source>
</evidence>
<evidence type="ECO:0000313" key="8">
    <source>
        <dbReference type="EMBL" id="GAA2000834.1"/>
    </source>
</evidence>
<dbReference type="NCBIfam" id="TIGR03954">
    <property type="entry name" value="integ_memb_HG"/>
    <property type="match status" value="1"/>
</dbReference>
<feature type="domain" description="DUF3817" evidence="7">
    <location>
        <begin position="30"/>
        <end position="127"/>
    </location>
</feature>
<reference evidence="9" key="1">
    <citation type="journal article" date="2019" name="Int. J. Syst. Evol. Microbiol.">
        <title>The Global Catalogue of Microorganisms (GCM) 10K type strain sequencing project: providing services to taxonomists for standard genome sequencing and annotation.</title>
        <authorList>
            <consortium name="The Broad Institute Genomics Platform"/>
            <consortium name="The Broad Institute Genome Sequencing Center for Infectious Disease"/>
            <person name="Wu L."/>
            <person name="Ma J."/>
        </authorList>
    </citation>
    <scope>NUCLEOTIDE SEQUENCE [LARGE SCALE GENOMIC DNA]</scope>
    <source>
        <strain evidence="9">JCM 14546</strain>
    </source>
</reference>
<comment type="subcellular location">
    <subcellularLocation>
        <location evidence="1">Cell membrane</location>
        <topology evidence="1">Multi-pass membrane protein</topology>
    </subcellularLocation>
</comment>
<evidence type="ECO:0000256" key="6">
    <source>
        <dbReference type="SAM" id="Phobius"/>
    </source>
</evidence>
<feature type="transmembrane region" description="Helical" evidence="6">
    <location>
        <begin position="102"/>
        <end position="121"/>
    </location>
</feature>